<sequence>MNFAEKKYHLSGARIYLRILEKTDASERYASWLNDPEVNKYLETRVATVPELENYITEKLMSPNCLFFGIFTNEKDEHIGNVKLEPIDEVAKTATMGILIGEKDFWGKGIATEVTNLITQFAFSELGLCEVRLGVLAENLPAQRVYEKCGFTVFKIDKGALVHGNTAHDQIWMRCLSKN</sequence>
<dbReference type="InterPro" id="IPR000182">
    <property type="entry name" value="GNAT_dom"/>
</dbReference>
<reference evidence="2 3" key="1">
    <citation type="journal article" date="2016" name="Nat. Commun.">
        <title>Thousands of microbial genomes shed light on interconnected biogeochemical processes in an aquifer system.</title>
        <authorList>
            <person name="Anantharaman K."/>
            <person name="Brown C.T."/>
            <person name="Hug L.A."/>
            <person name="Sharon I."/>
            <person name="Castelle C.J."/>
            <person name="Probst A.J."/>
            <person name="Thomas B.C."/>
            <person name="Singh A."/>
            <person name="Wilkins M.J."/>
            <person name="Karaoz U."/>
            <person name="Brodie E.L."/>
            <person name="Williams K.H."/>
            <person name="Hubbard S.S."/>
            <person name="Banfield J.F."/>
        </authorList>
    </citation>
    <scope>NUCLEOTIDE SEQUENCE [LARGE SCALE GENOMIC DNA]</scope>
</reference>
<dbReference type="EMBL" id="MFQH01000007">
    <property type="protein sequence ID" value="OGH78536.1"/>
    <property type="molecule type" value="Genomic_DNA"/>
</dbReference>
<dbReference type="GO" id="GO:0016747">
    <property type="term" value="F:acyltransferase activity, transferring groups other than amino-acyl groups"/>
    <property type="evidence" value="ECO:0007669"/>
    <property type="project" value="InterPro"/>
</dbReference>
<name>A0A1F6N3I0_9BACT</name>
<accession>A0A1F6N3I0</accession>
<dbReference type="Proteomes" id="UP000177040">
    <property type="component" value="Unassembled WGS sequence"/>
</dbReference>
<dbReference type="PANTHER" id="PTHR43415:SF3">
    <property type="entry name" value="GNAT-FAMILY ACETYLTRANSFERASE"/>
    <property type="match status" value="1"/>
</dbReference>
<organism evidence="2 3">
    <name type="scientific">Candidatus Magasanikbacteria bacterium RIFCSPLOWO2_01_FULL_40_15</name>
    <dbReference type="NCBI Taxonomy" id="1798686"/>
    <lineage>
        <taxon>Bacteria</taxon>
        <taxon>Candidatus Magasanikiibacteriota</taxon>
    </lineage>
</organism>
<dbReference type="Pfam" id="PF13302">
    <property type="entry name" value="Acetyltransf_3"/>
    <property type="match status" value="1"/>
</dbReference>
<dbReference type="Gene3D" id="3.40.630.30">
    <property type="match status" value="1"/>
</dbReference>
<dbReference type="SUPFAM" id="SSF55729">
    <property type="entry name" value="Acyl-CoA N-acyltransferases (Nat)"/>
    <property type="match status" value="1"/>
</dbReference>
<evidence type="ECO:0000313" key="3">
    <source>
        <dbReference type="Proteomes" id="UP000177040"/>
    </source>
</evidence>
<dbReference type="AlphaFoldDB" id="A0A1F6N3I0"/>
<dbReference type="PROSITE" id="PS51186">
    <property type="entry name" value="GNAT"/>
    <property type="match status" value="1"/>
</dbReference>
<gene>
    <name evidence="2" type="ORF">A2983_01155</name>
</gene>
<protein>
    <recommendedName>
        <fullName evidence="1">N-acetyltransferase domain-containing protein</fullName>
    </recommendedName>
</protein>
<dbReference type="InterPro" id="IPR016181">
    <property type="entry name" value="Acyl_CoA_acyltransferase"/>
</dbReference>
<evidence type="ECO:0000259" key="1">
    <source>
        <dbReference type="PROSITE" id="PS51186"/>
    </source>
</evidence>
<proteinExistence type="predicted"/>
<evidence type="ECO:0000313" key="2">
    <source>
        <dbReference type="EMBL" id="OGH78536.1"/>
    </source>
</evidence>
<dbReference type="PANTHER" id="PTHR43415">
    <property type="entry name" value="SPERMIDINE N(1)-ACETYLTRANSFERASE"/>
    <property type="match status" value="1"/>
</dbReference>
<comment type="caution">
    <text evidence="2">The sequence shown here is derived from an EMBL/GenBank/DDBJ whole genome shotgun (WGS) entry which is preliminary data.</text>
</comment>
<feature type="domain" description="N-acetyltransferase" evidence="1">
    <location>
        <begin position="17"/>
        <end position="178"/>
    </location>
</feature>